<dbReference type="AlphaFoldDB" id="A0A2P2C199"/>
<organism evidence="2">
    <name type="scientific">metagenome</name>
    <dbReference type="NCBI Taxonomy" id="256318"/>
    <lineage>
        <taxon>unclassified sequences</taxon>
        <taxon>metagenomes</taxon>
    </lineage>
</organism>
<sequence>MLLAFVTISLVIGLGSPGTGVVENAILLALLAGYVFLAAKVSTLATRTQTRLQRH</sequence>
<proteinExistence type="predicted"/>
<name>A0A2P2C199_9ZZZZ</name>
<feature type="transmembrane region" description="Helical" evidence="1">
    <location>
        <begin position="25"/>
        <end position="45"/>
    </location>
</feature>
<keyword evidence="1" id="KW-0812">Transmembrane</keyword>
<evidence type="ECO:0000313" key="2">
    <source>
        <dbReference type="EMBL" id="CUR55771.1"/>
    </source>
</evidence>
<protein>
    <submittedName>
        <fullName evidence="2">Uncharacterized protein</fullName>
    </submittedName>
</protein>
<dbReference type="EMBL" id="CZKA01000024">
    <property type="protein sequence ID" value="CUR55771.1"/>
    <property type="molecule type" value="Genomic_DNA"/>
</dbReference>
<keyword evidence="1" id="KW-1133">Transmembrane helix</keyword>
<gene>
    <name evidence="2" type="ORF">NOCA2300003</name>
</gene>
<keyword evidence="1" id="KW-0472">Membrane</keyword>
<reference evidence="2" key="1">
    <citation type="submission" date="2015-08" db="EMBL/GenBank/DDBJ databases">
        <authorList>
            <person name="Babu N.S."/>
            <person name="Beckwith C.J."/>
            <person name="Beseler K.G."/>
            <person name="Brison A."/>
            <person name="Carone J.V."/>
            <person name="Caskin T.P."/>
            <person name="Diamond M."/>
            <person name="Durham M.E."/>
            <person name="Foxe J.M."/>
            <person name="Go M."/>
            <person name="Henderson B.A."/>
            <person name="Jones I.B."/>
            <person name="McGettigan J.A."/>
            <person name="Micheletti S.J."/>
            <person name="Nasrallah M.E."/>
            <person name="Ortiz D."/>
            <person name="Piller C.R."/>
            <person name="Privatt S.R."/>
            <person name="Schneider S.L."/>
            <person name="Sharp S."/>
            <person name="Smith T.C."/>
            <person name="Stanton J.D."/>
            <person name="Ullery H.E."/>
            <person name="Wilson R.J."/>
            <person name="Serrano M.G."/>
            <person name="Buck G."/>
            <person name="Lee V."/>
            <person name="Wang Y."/>
            <person name="Carvalho R."/>
            <person name="Voegtly L."/>
            <person name="Shi R."/>
            <person name="Duckworth R."/>
            <person name="Johnson A."/>
            <person name="Loviza R."/>
            <person name="Walstead R."/>
            <person name="Shah Z."/>
            <person name="Kiflezghi M."/>
            <person name="Wade K."/>
            <person name="Ball S.L."/>
            <person name="Bradley K.W."/>
            <person name="Asai D.J."/>
            <person name="Bowman C.A."/>
            <person name="Russell D.A."/>
            <person name="Pope W.H."/>
            <person name="Jacobs-Sera D."/>
            <person name="Hendrix R.W."/>
            <person name="Hatfull G.F."/>
        </authorList>
    </citation>
    <scope>NUCLEOTIDE SEQUENCE</scope>
</reference>
<accession>A0A2P2C199</accession>
<evidence type="ECO:0000256" key="1">
    <source>
        <dbReference type="SAM" id="Phobius"/>
    </source>
</evidence>